<proteinExistence type="predicted"/>
<evidence type="ECO:0000313" key="3">
    <source>
        <dbReference type="EMBL" id="KAK8519411.1"/>
    </source>
</evidence>
<sequence length="345" mass="37144">MENPNSLRALTSVSSLARAVNGRPPDQPIIVDDVSMDRPRSPLLEDAQRQSKKGCNSEVSDQSHESAMGDIDQRQKPPFYDMLIGGNADKTEVNYALSAVKEQQRNGSRFAALIDVDVGEFSSNQTAPMGTLLKQAHGGVASGVLDGSHGGSLAQAESRKHISDIVATKGNETIQKSGVGSYKPNVSKSSVEAGQVSKSKLGAAAACVVVLIPVVMAGWHLSRNRMLLFSGVLFITLAVCVHLTPYFPSVSDFVTSVSSVVVFDHRSSCINLVNDISWEVKPRPSVSLHRFNATRNVSLYDKRWDWSKSPKLNACDFQKLSKSDATELLNGSWVVVAGDSQASPC</sequence>
<reference evidence="3 4" key="1">
    <citation type="journal article" date="2024" name="G3 (Bethesda)">
        <title>Genome assembly of Hibiscus sabdariffa L. provides insights into metabolisms of medicinal natural products.</title>
        <authorList>
            <person name="Kim T."/>
        </authorList>
    </citation>
    <scope>NUCLEOTIDE SEQUENCE [LARGE SCALE GENOMIC DNA]</scope>
    <source>
        <strain evidence="3">TK-2024</strain>
        <tissue evidence="3">Old leaves</tissue>
    </source>
</reference>
<accession>A0ABR2CIH5</accession>
<name>A0ABR2CIH5_9ROSI</name>
<dbReference type="Proteomes" id="UP001472677">
    <property type="component" value="Unassembled WGS sequence"/>
</dbReference>
<keyword evidence="2" id="KW-0472">Membrane</keyword>
<protein>
    <submittedName>
        <fullName evidence="3">Uncharacterized protein</fullName>
    </submittedName>
</protein>
<evidence type="ECO:0000313" key="4">
    <source>
        <dbReference type="Proteomes" id="UP001472677"/>
    </source>
</evidence>
<evidence type="ECO:0000256" key="1">
    <source>
        <dbReference type="SAM" id="MobiDB-lite"/>
    </source>
</evidence>
<feature type="region of interest" description="Disordered" evidence="1">
    <location>
        <begin position="18"/>
        <end position="76"/>
    </location>
</feature>
<evidence type="ECO:0000256" key="2">
    <source>
        <dbReference type="SAM" id="Phobius"/>
    </source>
</evidence>
<feature type="transmembrane region" description="Helical" evidence="2">
    <location>
        <begin position="226"/>
        <end position="247"/>
    </location>
</feature>
<keyword evidence="2" id="KW-1133">Transmembrane helix</keyword>
<comment type="caution">
    <text evidence="3">The sequence shown here is derived from an EMBL/GenBank/DDBJ whole genome shotgun (WGS) entry which is preliminary data.</text>
</comment>
<keyword evidence="4" id="KW-1185">Reference proteome</keyword>
<gene>
    <name evidence="3" type="ORF">V6N12_025450</name>
</gene>
<feature type="transmembrane region" description="Helical" evidence="2">
    <location>
        <begin position="201"/>
        <end position="219"/>
    </location>
</feature>
<organism evidence="3 4">
    <name type="scientific">Hibiscus sabdariffa</name>
    <name type="common">roselle</name>
    <dbReference type="NCBI Taxonomy" id="183260"/>
    <lineage>
        <taxon>Eukaryota</taxon>
        <taxon>Viridiplantae</taxon>
        <taxon>Streptophyta</taxon>
        <taxon>Embryophyta</taxon>
        <taxon>Tracheophyta</taxon>
        <taxon>Spermatophyta</taxon>
        <taxon>Magnoliopsida</taxon>
        <taxon>eudicotyledons</taxon>
        <taxon>Gunneridae</taxon>
        <taxon>Pentapetalae</taxon>
        <taxon>rosids</taxon>
        <taxon>malvids</taxon>
        <taxon>Malvales</taxon>
        <taxon>Malvaceae</taxon>
        <taxon>Malvoideae</taxon>
        <taxon>Hibiscus</taxon>
    </lineage>
</organism>
<dbReference type="EMBL" id="JBBPBM010000051">
    <property type="protein sequence ID" value="KAK8519411.1"/>
    <property type="molecule type" value="Genomic_DNA"/>
</dbReference>
<keyword evidence="2" id="KW-0812">Transmembrane</keyword>